<dbReference type="GO" id="GO:0006355">
    <property type="term" value="P:regulation of DNA-templated transcription"/>
    <property type="evidence" value="ECO:0007669"/>
    <property type="project" value="InterPro"/>
</dbReference>
<feature type="domain" description="Response regulatory" evidence="8">
    <location>
        <begin position="1"/>
        <end position="111"/>
    </location>
</feature>
<keyword evidence="11" id="KW-1185">Reference proteome</keyword>
<sequence>MIDDDTEYTEFLAQHLREQGIRVDAYPDSDDLLTTDAPYGYAFYLIDLMLPGVDGLQLIRLLRRRTQVGIVVVSGKVSPDVFKSVIDAGADMYLTKPVSFDQVLLTIRAIHRRTTTVTQTSTAWVLDRRASVLVAPDLARIELSDGDMTVMDCLFEAHGQPVTRETLCRRLGRDPAEDDDNWLHGTIYRLRRRIERATTLIVPLQSVARVGYVFRAELRLA</sequence>
<dbReference type="InterPro" id="IPR001867">
    <property type="entry name" value="OmpR/PhoB-type_DNA-bd"/>
</dbReference>
<feature type="DNA-binding region" description="OmpR/PhoB-type" evidence="7">
    <location>
        <begin position="115"/>
        <end position="216"/>
    </location>
</feature>
<dbReference type="EMBL" id="AZRA01000025">
    <property type="protein sequence ID" value="KDB53402.1"/>
    <property type="molecule type" value="Genomic_DNA"/>
</dbReference>
<dbReference type="InterPro" id="IPR016032">
    <property type="entry name" value="Sig_transdc_resp-reg_C-effctor"/>
</dbReference>
<dbReference type="PANTHER" id="PTHR48111">
    <property type="entry name" value="REGULATOR OF RPOS"/>
    <property type="match status" value="1"/>
</dbReference>
<dbReference type="SMART" id="SM00448">
    <property type="entry name" value="REC"/>
    <property type="match status" value="1"/>
</dbReference>
<accession>A0A059KPI2</accession>
<evidence type="ECO:0000256" key="1">
    <source>
        <dbReference type="ARBA" id="ARBA00022553"/>
    </source>
</evidence>
<evidence type="ECO:0000256" key="4">
    <source>
        <dbReference type="ARBA" id="ARBA00023125"/>
    </source>
</evidence>
<keyword evidence="1 6" id="KW-0597">Phosphoprotein</keyword>
<dbReference type="AlphaFoldDB" id="A0A059KPI2"/>
<evidence type="ECO:0000256" key="5">
    <source>
        <dbReference type="ARBA" id="ARBA00023163"/>
    </source>
</evidence>
<feature type="domain" description="OmpR/PhoB-type" evidence="9">
    <location>
        <begin position="115"/>
        <end position="216"/>
    </location>
</feature>
<dbReference type="GO" id="GO:0005829">
    <property type="term" value="C:cytosol"/>
    <property type="evidence" value="ECO:0007669"/>
    <property type="project" value="TreeGrafter"/>
</dbReference>
<evidence type="ECO:0000256" key="7">
    <source>
        <dbReference type="PROSITE-ProRule" id="PRU01091"/>
    </source>
</evidence>
<dbReference type="PROSITE" id="PS51755">
    <property type="entry name" value="OMPR_PHOB"/>
    <property type="match status" value="1"/>
</dbReference>
<keyword evidence="5" id="KW-0804">Transcription</keyword>
<reference evidence="10 11" key="1">
    <citation type="journal article" date="2014" name="FEMS Microbiol. Ecol.">
        <title>Sphaerotilus natans encrusted with nanoball-shaped Fe(III) oxide minerals formed by nitrate-reducing mixotrophic Fe(II) oxidation.</title>
        <authorList>
            <person name="Park S."/>
            <person name="Kim D.H."/>
            <person name="Lee J.H."/>
            <person name="Hur H.G."/>
        </authorList>
    </citation>
    <scope>NUCLEOTIDE SEQUENCE [LARGE SCALE GENOMIC DNA]</scope>
    <source>
        <strain evidence="10 11">DSM 6575</strain>
    </source>
</reference>
<evidence type="ECO:0000259" key="9">
    <source>
        <dbReference type="PROSITE" id="PS51755"/>
    </source>
</evidence>
<dbReference type="GO" id="GO:0032993">
    <property type="term" value="C:protein-DNA complex"/>
    <property type="evidence" value="ECO:0007669"/>
    <property type="project" value="TreeGrafter"/>
</dbReference>
<dbReference type="STRING" id="34103.SAMN05421778_10866"/>
<dbReference type="PANTHER" id="PTHR48111:SF22">
    <property type="entry name" value="REGULATOR OF RPOS"/>
    <property type="match status" value="1"/>
</dbReference>
<dbReference type="SUPFAM" id="SSF52172">
    <property type="entry name" value="CheY-like"/>
    <property type="match status" value="1"/>
</dbReference>
<proteinExistence type="predicted"/>
<dbReference type="Gene3D" id="1.10.10.10">
    <property type="entry name" value="Winged helix-like DNA-binding domain superfamily/Winged helix DNA-binding domain"/>
    <property type="match status" value="1"/>
</dbReference>
<dbReference type="Gene3D" id="3.40.50.2300">
    <property type="match status" value="1"/>
</dbReference>
<dbReference type="InterPro" id="IPR039420">
    <property type="entry name" value="WalR-like"/>
</dbReference>
<dbReference type="Proteomes" id="UP000026714">
    <property type="component" value="Unassembled WGS sequence"/>
</dbReference>
<dbReference type="GO" id="GO:0000156">
    <property type="term" value="F:phosphorelay response regulator activity"/>
    <property type="evidence" value="ECO:0007669"/>
    <property type="project" value="TreeGrafter"/>
</dbReference>
<dbReference type="eggNOG" id="COG0745">
    <property type="taxonomic scope" value="Bacteria"/>
</dbReference>
<keyword evidence="2" id="KW-0902">Two-component regulatory system</keyword>
<dbReference type="InterPro" id="IPR011006">
    <property type="entry name" value="CheY-like_superfamily"/>
</dbReference>
<keyword evidence="3" id="KW-0805">Transcription regulation</keyword>
<evidence type="ECO:0000256" key="6">
    <source>
        <dbReference type="PROSITE-ProRule" id="PRU00169"/>
    </source>
</evidence>
<feature type="modified residue" description="4-aspartylphosphate" evidence="6">
    <location>
        <position position="47"/>
    </location>
</feature>
<evidence type="ECO:0000256" key="2">
    <source>
        <dbReference type="ARBA" id="ARBA00023012"/>
    </source>
</evidence>
<dbReference type="GO" id="GO:0000976">
    <property type="term" value="F:transcription cis-regulatory region binding"/>
    <property type="evidence" value="ECO:0007669"/>
    <property type="project" value="TreeGrafter"/>
</dbReference>
<dbReference type="SUPFAM" id="SSF46894">
    <property type="entry name" value="C-terminal effector domain of the bipartite response regulators"/>
    <property type="match status" value="1"/>
</dbReference>
<dbReference type="Pfam" id="PF00072">
    <property type="entry name" value="Response_reg"/>
    <property type="match status" value="1"/>
</dbReference>
<dbReference type="Pfam" id="PF00486">
    <property type="entry name" value="Trans_reg_C"/>
    <property type="match status" value="1"/>
</dbReference>
<protein>
    <submittedName>
        <fullName evidence="10">Two component transcriptional regulator</fullName>
    </submittedName>
</protein>
<gene>
    <name evidence="10" type="ORF">X805_09870</name>
</gene>
<organism evidence="10 11">
    <name type="scientific">Sphaerotilus natans subsp. natans DSM 6575</name>
    <dbReference type="NCBI Taxonomy" id="1286631"/>
    <lineage>
        <taxon>Bacteria</taxon>
        <taxon>Pseudomonadati</taxon>
        <taxon>Pseudomonadota</taxon>
        <taxon>Betaproteobacteria</taxon>
        <taxon>Burkholderiales</taxon>
        <taxon>Sphaerotilaceae</taxon>
        <taxon>Sphaerotilus</taxon>
    </lineage>
</organism>
<keyword evidence="4 7" id="KW-0238">DNA-binding</keyword>
<dbReference type="InterPro" id="IPR036388">
    <property type="entry name" value="WH-like_DNA-bd_sf"/>
</dbReference>
<name>A0A059KPI2_9BURK</name>
<evidence type="ECO:0000259" key="8">
    <source>
        <dbReference type="PROSITE" id="PS50110"/>
    </source>
</evidence>
<comment type="caution">
    <text evidence="10">The sequence shown here is derived from an EMBL/GenBank/DDBJ whole genome shotgun (WGS) entry which is preliminary data.</text>
</comment>
<dbReference type="PROSITE" id="PS50110">
    <property type="entry name" value="RESPONSE_REGULATORY"/>
    <property type="match status" value="1"/>
</dbReference>
<dbReference type="SMART" id="SM00862">
    <property type="entry name" value="Trans_reg_C"/>
    <property type="match status" value="1"/>
</dbReference>
<evidence type="ECO:0000313" key="10">
    <source>
        <dbReference type="EMBL" id="KDB53402.1"/>
    </source>
</evidence>
<evidence type="ECO:0000313" key="11">
    <source>
        <dbReference type="Proteomes" id="UP000026714"/>
    </source>
</evidence>
<dbReference type="PATRIC" id="fig|1286631.3.peg.975"/>
<dbReference type="InterPro" id="IPR001789">
    <property type="entry name" value="Sig_transdc_resp-reg_receiver"/>
</dbReference>
<evidence type="ECO:0000256" key="3">
    <source>
        <dbReference type="ARBA" id="ARBA00023015"/>
    </source>
</evidence>